<protein>
    <recommendedName>
        <fullName evidence="2">DUF1985 domain-containing protein</fullName>
    </recommendedName>
</protein>
<dbReference type="Pfam" id="PF09331">
    <property type="entry name" value="DUF1985"/>
    <property type="match status" value="1"/>
</dbReference>
<proteinExistence type="predicted"/>
<dbReference type="Proteomes" id="UP000886595">
    <property type="component" value="Unassembled WGS sequence"/>
</dbReference>
<dbReference type="PANTHER" id="PTHR48449">
    <property type="entry name" value="DUF1985 DOMAIN-CONTAINING PROTEIN"/>
    <property type="match status" value="1"/>
</dbReference>
<dbReference type="EMBL" id="JAAMPC010000011">
    <property type="protein sequence ID" value="KAG2280309.1"/>
    <property type="molecule type" value="Genomic_DNA"/>
</dbReference>
<comment type="caution">
    <text evidence="3">The sequence shown here is derived from an EMBL/GenBank/DDBJ whole genome shotgun (WGS) entry which is preliminary data.</text>
</comment>
<dbReference type="InterPro" id="IPR015410">
    <property type="entry name" value="DUF1985"/>
</dbReference>
<feature type="compositionally biased region" description="Basic and acidic residues" evidence="1">
    <location>
        <begin position="115"/>
        <end position="125"/>
    </location>
</feature>
<feature type="region of interest" description="Disordered" evidence="1">
    <location>
        <begin position="301"/>
        <end position="334"/>
    </location>
</feature>
<organism evidence="3 4">
    <name type="scientific">Brassica carinata</name>
    <name type="common">Ethiopian mustard</name>
    <name type="synonym">Abyssinian cabbage</name>
    <dbReference type="NCBI Taxonomy" id="52824"/>
    <lineage>
        <taxon>Eukaryota</taxon>
        <taxon>Viridiplantae</taxon>
        <taxon>Streptophyta</taxon>
        <taxon>Embryophyta</taxon>
        <taxon>Tracheophyta</taxon>
        <taxon>Spermatophyta</taxon>
        <taxon>Magnoliopsida</taxon>
        <taxon>eudicotyledons</taxon>
        <taxon>Gunneridae</taxon>
        <taxon>Pentapetalae</taxon>
        <taxon>rosids</taxon>
        <taxon>malvids</taxon>
        <taxon>Brassicales</taxon>
        <taxon>Brassicaceae</taxon>
        <taxon>Brassiceae</taxon>
        <taxon>Brassica</taxon>
    </lineage>
</organism>
<dbReference type="AlphaFoldDB" id="A0A8X7R0K3"/>
<evidence type="ECO:0000313" key="3">
    <source>
        <dbReference type="EMBL" id="KAG2280309.1"/>
    </source>
</evidence>
<evidence type="ECO:0000313" key="4">
    <source>
        <dbReference type="Proteomes" id="UP000886595"/>
    </source>
</evidence>
<dbReference type="PANTHER" id="PTHR48449:SF1">
    <property type="entry name" value="DUF1985 DOMAIN-CONTAINING PROTEIN"/>
    <property type="match status" value="1"/>
</dbReference>
<sequence>MEEVGLPERLFQTRYELTGRKRINNYFNLRWIEVVKAALSDAQQEMLAESQFRQLMLMGAHIFSDIYELWWLFAGKPIRYGIADFALVTGLNCGTPPTPNVGCQRTGKGKKRAKQRESKLSQKDKYKDEETRLRLCLLLLVEGILCPTSGSTQISPEVVEMLSDMRMFMEYPWGRESFLLTVASRKIRAAGQLAQDTLAIQGCPQIIADSRLEEELLDDALPIEDIVDCVCARTVKINVVTVQNLELIGQAAVRSILCEASDIPPFPDEVDDMHVAHMVALIREGFLFEINTWRRGVKASDAKQWKGGNGPDRLGDSEGEHGQASTTDGHGLGGGHGLPLDVPNLVRCLANELQARAGPLLGIIKTHMTQEMVALKEEVLVPLRMPATGGTADLGKASVLYFNLLIFEDTSV</sequence>
<name>A0A8X7R0K3_BRACI</name>
<feature type="region of interest" description="Disordered" evidence="1">
    <location>
        <begin position="98"/>
        <end position="125"/>
    </location>
</feature>
<accession>A0A8X7R0K3</accession>
<gene>
    <name evidence="3" type="ORF">Bca52824_051529</name>
</gene>
<reference evidence="3 4" key="1">
    <citation type="submission" date="2020-02" db="EMBL/GenBank/DDBJ databases">
        <authorList>
            <person name="Ma Q."/>
            <person name="Huang Y."/>
            <person name="Song X."/>
            <person name="Pei D."/>
        </authorList>
    </citation>
    <scope>NUCLEOTIDE SEQUENCE [LARGE SCALE GENOMIC DNA]</scope>
    <source>
        <strain evidence="3">Sxm20200214</strain>
        <tissue evidence="3">Leaf</tissue>
    </source>
</reference>
<evidence type="ECO:0000259" key="2">
    <source>
        <dbReference type="Pfam" id="PF09331"/>
    </source>
</evidence>
<evidence type="ECO:0000256" key="1">
    <source>
        <dbReference type="SAM" id="MobiDB-lite"/>
    </source>
</evidence>
<dbReference type="OrthoDB" id="1113606at2759"/>
<feature type="domain" description="DUF1985" evidence="2">
    <location>
        <begin position="66"/>
        <end position="183"/>
    </location>
</feature>
<keyword evidence="4" id="KW-1185">Reference proteome</keyword>